<keyword evidence="13 14" id="KW-0472">Membrane</keyword>
<dbReference type="Pfam" id="PF06580">
    <property type="entry name" value="His_kinase"/>
    <property type="match status" value="1"/>
</dbReference>
<dbReference type="InterPro" id="IPR003594">
    <property type="entry name" value="HATPase_dom"/>
</dbReference>
<keyword evidence="7 14" id="KW-0812">Transmembrane</keyword>
<evidence type="ECO:0000256" key="11">
    <source>
        <dbReference type="ARBA" id="ARBA00022989"/>
    </source>
</evidence>
<dbReference type="Pfam" id="PF00672">
    <property type="entry name" value="HAMP"/>
    <property type="match status" value="1"/>
</dbReference>
<evidence type="ECO:0000256" key="5">
    <source>
        <dbReference type="ARBA" id="ARBA00022553"/>
    </source>
</evidence>
<evidence type="ECO:0000256" key="8">
    <source>
        <dbReference type="ARBA" id="ARBA00022741"/>
    </source>
</evidence>
<dbReference type="SMART" id="SM00304">
    <property type="entry name" value="HAMP"/>
    <property type="match status" value="1"/>
</dbReference>
<dbReference type="InterPro" id="IPR010559">
    <property type="entry name" value="Sig_transdc_His_kin_internal"/>
</dbReference>
<evidence type="ECO:0000256" key="3">
    <source>
        <dbReference type="ARBA" id="ARBA00012438"/>
    </source>
</evidence>
<dbReference type="EMBL" id="CP102290">
    <property type="protein sequence ID" value="UWP61180.1"/>
    <property type="molecule type" value="Genomic_DNA"/>
</dbReference>
<name>A0ABY5VKP8_9FIRM</name>
<accession>A0ABY5VKP8</accession>
<dbReference type="SUPFAM" id="SSF55874">
    <property type="entry name" value="ATPase domain of HSP90 chaperone/DNA topoisomerase II/histidine kinase"/>
    <property type="match status" value="1"/>
</dbReference>
<dbReference type="PANTHER" id="PTHR34220">
    <property type="entry name" value="SENSOR HISTIDINE KINASE YPDA"/>
    <property type="match status" value="1"/>
</dbReference>
<dbReference type="Proteomes" id="UP001060164">
    <property type="component" value="Chromosome"/>
</dbReference>
<keyword evidence="8" id="KW-0547">Nucleotide-binding</keyword>
<feature type="transmembrane region" description="Helical" evidence="14">
    <location>
        <begin position="287"/>
        <end position="309"/>
    </location>
</feature>
<gene>
    <name evidence="17" type="ORF">NQ502_09215</name>
</gene>
<dbReference type="Pfam" id="PF02518">
    <property type="entry name" value="HATPase_c"/>
    <property type="match status" value="1"/>
</dbReference>
<keyword evidence="12" id="KW-0902">Two-component regulatory system</keyword>
<evidence type="ECO:0000259" key="16">
    <source>
        <dbReference type="PROSITE" id="PS50885"/>
    </source>
</evidence>
<dbReference type="InterPro" id="IPR036890">
    <property type="entry name" value="HATPase_C_sf"/>
</dbReference>
<evidence type="ECO:0000256" key="2">
    <source>
        <dbReference type="ARBA" id="ARBA00004651"/>
    </source>
</evidence>
<dbReference type="InterPro" id="IPR003660">
    <property type="entry name" value="HAMP_dom"/>
</dbReference>
<evidence type="ECO:0000256" key="12">
    <source>
        <dbReference type="ARBA" id="ARBA00023012"/>
    </source>
</evidence>
<proteinExistence type="predicted"/>
<keyword evidence="5" id="KW-0597">Phosphoprotein</keyword>
<dbReference type="SUPFAM" id="SSF158472">
    <property type="entry name" value="HAMP domain-like"/>
    <property type="match status" value="1"/>
</dbReference>
<evidence type="ECO:0000313" key="18">
    <source>
        <dbReference type="Proteomes" id="UP001060164"/>
    </source>
</evidence>
<evidence type="ECO:0000256" key="7">
    <source>
        <dbReference type="ARBA" id="ARBA00022692"/>
    </source>
</evidence>
<keyword evidence="4" id="KW-1003">Cell membrane</keyword>
<organism evidence="17 18">
    <name type="scientific">Ruminococcus gauvreauii</name>
    <dbReference type="NCBI Taxonomy" id="438033"/>
    <lineage>
        <taxon>Bacteria</taxon>
        <taxon>Bacillati</taxon>
        <taxon>Bacillota</taxon>
        <taxon>Clostridia</taxon>
        <taxon>Eubacteriales</taxon>
        <taxon>Oscillospiraceae</taxon>
        <taxon>Ruminococcus</taxon>
    </lineage>
</organism>
<evidence type="ECO:0000256" key="10">
    <source>
        <dbReference type="ARBA" id="ARBA00022840"/>
    </source>
</evidence>
<evidence type="ECO:0000256" key="4">
    <source>
        <dbReference type="ARBA" id="ARBA00022475"/>
    </source>
</evidence>
<dbReference type="InterPro" id="IPR005467">
    <property type="entry name" value="His_kinase_dom"/>
</dbReference>
<evidence type="ECO:0000256" key="6">
    <source>
        <dbReference type="ARBA" id="ARBA00022679"/>
    </source>
</evidence>
<dbReference type="GO" id="GO:0016301">
    <property type="term" value="F:kinase activity"/>
    <property type="evidence" value="ECO:0007669"/>
    <property type="project" value="UniProtKB-KW"/>
</dbReference>
<dbReference type="InterPro" id="IPR050640">
    <property type="entry name" value="Bact_2-comp_sensor_kinase"/>
</dbReference>
<keyword evidence="6" id="KW-0808">Transferase</keyword>
<reference evidence="17" key="1">
    <citation type="journal article" date="2022" name="Cell">
        <title>Design, construction, and in vivo augmentation of a complex gut microbiome.</title>
        <authorList>
            <person name="Cheng A.G."/>
            <person name="Ho P.Y."/>
            <person name="Aranda-Diaz A."/>
            <person name="Jain S."/>
            <person name="Yu F.B."/>
            <person name="Meng X."/>
            <person name="Wang M."/>
            <person name="Iakiviak M."/>
            <person name="Nagashima K."/>
            <person name="Zhao A."/>
            <person name="Murugkar P."/>
            <person name="Patil A."/>
            <person name="Atabakhsh K."/>
            <person name="Weakley A."/>
            <person name="Yan J."/>
            <person name="Brumbaugh A.R."/>
            <person name="Higginbottom S."/>
            <person name="Dimas A."/>
            <person name="Shiver A.L."/>
            <person name="Deutschbauer A."/>
            <person name="Neff N."/>
            <person name="Sonnenburg J.L."/>
            <person name="Huang K.C."/>
            <person name="Fischbach M.A."/>
        </authorList>
    </citation>
    <scope>NUCLEOTIDE SEQUENCE</scope>
    <source>
        <strain evidence="17">DSM 19829</strain>
    </source>
</reference>
<evidence type="ECO:0000256" key="1">
    <source>
        <dbReference type="ARBA" id="ARBA00000085"/>
    </source>
</evidence>
<evidence type="ECO:0000256" key="13">
    <source>
        <dbReference type="ARBA" id="ARBA00023136"/>
    </source>
</evidence>
<dbReference type="CDD" id="cd06225">
    <property type="entry name" value="HAMP"/>
    <property type="match status" value="1"/>
</dbReference>
<dbReference type="RefSeq" id="WP_044983002.1">
    <property type="nucleotide sequence ID" value="NZ_CABLBR010000004.1"/>
</dbReference>
<comment type="subcellular location">
    <subcellularLocation>
        <location evidence="2">Cell membrane</location>
        <topology evidence="2">Multi-pass membrane protein</topology>
    </subcellularLocation>
</comment>
<feature type="domain" description="Histidine kinase" evidence="15">
    <location>
        <begin position="477"/>
        <end position="580"/>
    </location>
</feature>
<evidence type="ECO:0000313" key="17">
    <source>
        <dbReference type="EMBL" id="UWP61180.1"/>
    </source>
</evidence>
<sequence>MRKWIARFQSMTLDKKIKLFLIMGIIVSASVVLMISTVSSIASIRRKSQGLVKTNVETVSKSLDSAVSSYYNIALSLIPDESIQLYLKEDSDKSGFGAAKEDNLNTLMRVLYQQPDMNFIGLYKSEKSYIYRGQPITKSHFNQKYEGDLKQSIPWGKGELAFSYGNAYFGDEDYTISFYQPVYDMNKIGKKIGNLCFNVREDAFSFLKHQTVGDLEFDIYLIDRKGHVLFCEDKGLLGKGLDLSHTIDSSRGDFLESGKLYAYQRVADSDLYVMGTISNIALMKDSVITMTFLFATVLIIVAITVFMVSKVVKQFYKPMEKLVSKMEQVSEGNLDVRINEAHSGQDFVTISKGFNHMMDEINTLLEQVKLEQHQIEQIRFNALQSQIKPHFLYNALDCIHWQAAAEGNKEISTFVKALANYYRACLSRGKDVITLGEELEHIKSYLIIQNIRYEDILEARYCIDKKYYCVKIPKMTLQPLIENTIYHGMKTESGKKGIVILTVREEKDTIILSLMDNGQGMSPEDVEEMNRSISEYDENFGYGVRNVNKRIELLFGEQYGLYYQINDEGGITVDIRLPKD</sequence>
<keyword evidence="18" id="KW-1185">Reference proteome</keyword>
<keyword evidence="9 17" id="KW-0418">Kinase</keyword>
<keyword evidence="10" id="KW-0067">ATP-binding</keyword>
<keyword evidence="11 14" id="KW-1133">Transmembrane helix</keyword>
<feature type="domain" description="HAMP" evidence="16">
    <location>
        <begin position="313"/>
        <end position="366"/>
    </location>
</feature>
<dbReference type="PROSITE" id="PS50885">
    <property type="entry name" value="HAMP"/>
    <property type="match status" value="1"/>
</dbReference>
<evidence type="ECO:0000259" key="15">
    <source>
        <dbReference type="PROSITE" id="PS50109"/>
    </source>
</evidence>
<feature type="transmembrane region" description="Helical" evidence="14">
    <location>
        <begin position="20"/>
        <end position="42"/>
    </location>
</feature>
<comment type="catalytic activity">
    <reaction evidence="1">
        <text>ATP + protein L-histidine = ADP + protein N-phospho-L-histidine.</text>
        <dbReference type="EC" id="2.7.13.3"/>
    </reaction>
</comment>
<dbReference type="EC" id="2.7.13.3" evidence="3"/>
<evidence type="ECO:0000256" key="14">
    <source>
        <dbReference type="SAM" id="Phobius"/>
    </source>
</evidence>
<evidence type="ECO:0000256" key="9">
    <source>
        <dbReference type="ARBA" id="ARBA00022777"/>
    </source>
</evidence>
<dbReference type="PROSITE" id="PS50109">
    <property type="entry name" value="HIS_KIN"/>
    <property type="match status" value="1"/>
</dbReference>
<protein>
    <recommendedName>
        <fullName evidence="3">histidine kinase</fullName>
        <ecNumber evidence="3">2.7.13.3</ecNumber>
    </recommendedName>
</protein>
<dbReference type="Gene3D" id="3.30.565.10">
    <property type="entry name" value="Histidine kinase-like ATPase, C-terminal domain"/>
    <property type="match status" value="1"/>
</dbReference>
<dbReference type="Gene3D" id="6.10.340.10">
    <property type="match status" value="1"/>
</dbReference>
<dbReference type="PANTHER" id="PTHR34220:SF11">
    <property type="entry name" value="SENSOR PROTEIN KINASE HPTS"/>
    <property type="match status" value="1"/>
</dbReference>